<dbReference type="GO" id="GO:0044281">
    <property type="term" value="P:small molecule metabolic process"/>
    <property type="evidence" value="ECO:0007669"/>
    <property type="project" value="UniProtKB-ARBA"/>
</dbReference>
<dbReference type="Proteomes" id="UP000250166">
    <property type="component" value="Unassembled WGS sequence"/>
</dbReference>
<evidence type="ECO:0000256" key="2">
    <source>
        <dbReference type="ARBA" id="ARBA00023239"/>
    </source>
</evidence>
<dbReference type="PANTHER" id="PTHR42818">
    <property type="entry name" value="SULFOPYRUVATE DECARBOXYLASE SUBUNIT ALPHA"/>
    <property type="match status" value="1"/>
</dbReference>
<dbReference type="Pfam" id="PF02775">
    <property type="entry name" value="TPP_enzyme_C"/>
    <property type="match status" value="1"/>
</dbReference>
<name>A0A2X3BQA1_9HELI</name>
<evidence type="ECO:0000313" key="4">
    <source>
        <dbReference type="EMBL" id="SQB98315.1"/>
    </source>
</evidence>
<accession>A0A2X3BQA1</accession>
<evidence type="ECO:0000256" key="1">
    <source>
        <dbReference type="ARBA" id="ARBA00022793"/>
    </source>
</evidence>
<protein>
    <submittedName>
        <fullName evidence="4">Phosphonopyruvate decarboxylase</fullName>
    </submittedName>
</protein>
<dbReference type="InterPro" id="IPR051818">
    <property type="entry name" value="TPP_dependent_decarboxylase"/>
</dbReference>
<feature type="domain" description="Thiamine pyrophosphate enzyme TPP-binding" evidence="3">
    <location>
        <begin position="321"/>
        <end position="440"/>
    </location>
</feature>
<dbReference type="InterPro" id="IPR011766">
    <property type="entry name" value="TPP_enzyme_TPP-bd"/>
</dbReference>
<dbReference type="AlphaFoldDB" id="A0A2X3BQA1"/>
<keyword evidence="1" id="KW-0210">Decarboxylase</keyword>
<reference evidence="4 5" key="1">
    <citation type="submission" date="2018-06" db="EMBL/GenBank/DDBJ databases">
        <authorList>
            <consortium name="Pathogen Informatics"/>
            <person name="Doyle S."/>
        </authorList>
    </citation>
    <scope>NUCLEOTIDE SEQUENCE [LARGE SCALE GENOMIC DNA]</scope>
    <source>
        <strain evidence="4 5">NCTC13102</strain>
    </source>
</reference>
<keyword evidence="2" id="KW-0456">Lyase</keyword>
<dbReference type="PANTHER" id="PTHR42818:SF1">
    <property type="entry name" value="SULFOPYRUVATE DECARBOXYLASE"/>
    <property type="match status" value="1"/>
</dbReference>
<dbReference type="EMBL" id="UAWL01000006">
    <property type="protein sequence ID" value="SQB98315.1"/>
    <property type="molecule type" value="Genomic_DNA"/>
</dbReference>
<evidence type="ECO:0000259" key="3">
    <source>
        <dbReference type="Pfam" id="PF02775"/>
    </source>
</evidence>
<dbReference type="SUPFAM" id="SSF52518">
    <property type="entry name" value="Thiamin diphosphate-binding fold (THDP-binding)"/>
    <property type="match status" value="1"/>
</dbReference>
<organism evidence="4 5">
    <name type="scientific">Helicobacter fennelliae</name>
    <dbReference type="NCBI Taxonomy" id="215"/>
    <lineage>
        <taxon>Bacteria</taxon>
        <taxon>Pseudomonadati</taxon>
        <taxon>Campylobacterota</taxon>
        <taxon>Epsilonproteobacteria</taxon>
        <taxon>Campylobacterales</taxon>
        <taxon>Helicobacteraceae</taxon>
        <taxon>Helicobacter</taxon>
    </lineage>
</organism>
<gene>
    <name evidence="4" type="ORF">NCTC13102_00772</name>
</gene>
<dbReference type="Gene3D" id="3.40.50.970">
    <property type="match status" value="2"/>
</dbReference>
<sequence>MLDTNEFGALLGRLGFCDFSGVPCSYLAPLINYAINSKHFIMANNEGDAVAIAAGISLASMGNIGEVLNEDSKNLQNLGAQSKNSKICDEKLRDSANEAHLDVRRSEAEAMRGDLSRKDRIFKNFGCVLMQNSGLSNALSPLTSLNHTFKIPIIGFVSLRGERNERGENTDEPQHELLGVITDRLLETCQIEYEFLDSNINVAKAQLERAREVLDSHQCFFFIVREGTFAKVGLKDFSVCDEKLPDSANEAFLNANEILNALKNPSETKTACGNSRISLPTRLQALEILQNLALKNSALLLATTGKTGRELYEIDDTPNQLYMVGSMGCVSSLALGLSLKATNKVLAIDGDSALLMRLGVLSTNAYYAKAHNTGNFCHILLDNQSHDSTGGQFNLSPFVDFCQIARSCGYELVINARDLGEFRDAIERILERKSGGASFVYLRIAKGSKENLGRPKVTPRQVAQRLAEFVANPKIQRRQNEK</sequence>
<evidence type="ECO:0000313" key="5">
    <source>
        <dbReference type="Proteomes" id="UP000250166"/>
    </source>
</evidence>
<proteinExistence type="predicted"/>
<keyword evidence="4" id="KW-0670">Pyruvate</keyword>
<dbReference type="GO" id="GO:0030976">
    <property type="term" value="F:thiamine pyrophosphate binding"/>
    <property type="evidence" value="ECO:0007669"/>
    <property type="project" value="InterPro"/>
</dbReference>
<dbReference type="RefSeq" id="WP_023946904.1">
    <property type="nucleotide sequence ID" value="NZ_UAWL01000006.1"/>
</dbReference>
<dbReference type="CDD" id="cd07035">
    <property type="entry name" value="TPP_PYR_POX_like"/>
    <property type="match status" value="1"/>
</dbReference>
<dbReference type="GO" id="GO:0016831">
    <property type="term" value="F:carboxy-lyase activity"/>
    <property type="evidence" value="ECO:0007669"/>
    <property type="project" value="UniProtKB-KW"/>
</dbReference>
<dbReference type="InterPro" id="IPR029061">
    <property type="entry name" value="THDP-binding"/>
</dbReference>